<evidence type="ECO:0000256" key="6">
    <source>
        <dbReference type="ARBA" id="ARBA00022777"/>
    </source>
</evidence>
<dbReference type="RefSeq" id="WP_133220462.1">
    <property type="nucleotide sequence ID" value="NZ_NRSG01000084.1"/>
</dbReference>
<feature type="domain" description="Histidine kinase" evidence="10">
    <location>
        <begin position="507"/>
        <end position="696"/>
    </location>
</feature>
<dbReference type="InterPro" id="IPR005467">
    <property type="entry name" value="His_kinase_dom"/>
</dbReference>
<evidence type="ECO:0000256" key="2">
    <source>
        <dbReference type="ARBA" id="ARBA00012438"/>
    </source>
</evidence>
<dbReference type="EMBL" id="NRSG01000084">
    <property type="protein sequence ID" value="MBK1659127.1"/>
    <property type="molecule type" value="Genomic_DNA"/>
</dbReference>
<dbReference type="SMART" id="SM00387">
    <property type="entry name" value="HATPase_c"/>
    <property type="match status" value="1"/>
</dbReference>
<accession>A0ABS1CXC7</accession>
<dbReference type="SMART" id="SM00086">
    <property type="entry name" value="PAC"/>
    <property type="match status" value="1"/>
</dbReference>
<keyword evidence="6" id="KW-0418">Kinase</keyword>
<name>A0ABS1CXC7_9PROT</name>
<dbReference type="EC" id="2.7.13.3" evidence="2"/>
<dbReference type="PROSITE" id="PS50113">
    <property type="entry name" value="PAC"/>
    <property type="match status" value="1"/>
</dbReference>
<proteinExistence type="predicted"/>
<dbReference type="SUPFAM" id="SSF55785">
    <property type="entry name" value="PYP-like sensor domain (PAS domain)"/>
    <property type="match status" value="1"/>
</dbReference>
<reference evidence="12 13" key="1">
    <citation type="journal article" date="2020" name="Microorganisms">
        <title>Osmotic Adaptation and Compatible Solute Biosynthesis of Phototrophic Bacteria as Revealed from Genome Analyses.</title>
        <authorList>
            <person name="Imhoff J.F."/>
            <person name="Rahn T."/>
            <person name="Kunzel S."/>
            <person name="Keller A."/>
            <person name="Neulinger S.C."/>
        </authorList>
    </citation>
    <scope>NUCLEOTIDE SEQUENCE [LARGE SCALE GENOMIC DNA]</scope>
    <source>
        <strain evidence="12 13">DSM 15382</strain>
    </source>
</reference>
<keyword evidence="5" id="KW-0547">Nucleotide-binding</keyword>
<dbReference type="InterPro" id="IPR000700">
    <property type="entry name" value="PAS-assoc_C"/>
</dbReference>
<dbReference type="SUPFAM" id="SSF55874">
    <property type="entry name" value="ATPase domain of HSP90 chaperone/DNA topoisomerase II/histidine kinase"/>
    <property type="match status" value="1"/>
</dbReference>
<gene>
    <name evidence="12" type="ORF">CKO45_12875</name>
</gene>
<dbReference type="InterPro" id="IPR000014">
    <property type="entry name" value="PAS"/>
</dbReference>
<feature type="transmembrane region" description="Helical" evidence="9">
    <location>
        <begin position="271"/>
        <end position="292"/>
    </location>
</feature>
<dbReference type="InterPro" id="IPR036890">
    <property type="entry name" value="HATPase_C_sf"/>
</dbReference>
<organism evidence="12 13">
    <name type="scientific">Paracraurococcus ruber</name>
    <dbReference type="NCBI Taxonomy" id="77675"/>
    <lineage>
        <taxon>Bacteria</taxon>
        <taxon>Pseudomonadati</taxon>
        <taxon>Pseudomonadota</taxon>
        <taxon>Alphaproteobacteria</taxon>
        <taxon>Acetobacterales</taxon>
        <taxon>Roseomonadaceae</taxon>
        <taxon>Paracraurococcus</taxon>
    </lineage>
</organism>
<evidence type="ECO:0000256" key="4">
    <source>
        <dbReference type="ARBA" id="ARBA00022679"/>
    </source>
</evidence>
<feature type="domain" description="PAC" evidence="11">
    <location>
        <begin position="444"/>
        <end position="496"/>
    </location>
</feature>
<keyword evidence="9" id="KW-0812">Transmembrane</keyword>
<sequence length="699" mass="73615">MFYGRTGPVTETGRRGPSLRAALFALTLLLAGGVAGLAAVSLWQAQDAAQRQAMEQLLGTARAMALGIDREFARAEALLQGLALFPSLRAGDPQGFIAEARPAAERLGLPILGVAGPDGRQLASSLATPAQIAAGLPAAPEVMAVFRTGRTSIGDFTEGNIPNDRRIVLGVPVRAEPAGPEPGAPAEGEGEVRYGLGIVLPRERLLAALMQQRLPDGWVATLTDRTLTIVARTSRDADFAGRPVPAYLPALVVPPEGVLTAVPNLDGDQVVLAYAYAPVTGYLIGLAMPMAILDAARWAALGRLGWLVLPVVLAGLGLASLLARQVGRGLRRLAMPDGAGSGLQEVAELGAALAAERRARDAAEVALRERSAWLEAAQQAARVGVWQQDLRSGRVLWSAGMRRILRLPATDAEAPGDWQAHLHPDDQARIAGVAAQRPGGGPPFDEEFRVLAGDGTLRWVRSQGVVERDAAGQPLRALGAWIDITARKRLEEEREALLKQQEFLAGEIHHRVKNSLQLVLSLLLLQARRAPPEAEAALRDAARRVGTVAAVHRRLYEEDPEGAADVGRYLAGLVEDLRASLVEARNGRDLALAAEPGLRLAPEHLAAVGIVATELVTNALKYGRGTVMLRLARGPGGLAMAVEDAGPGFPEGFDPAASRGLGMRVALTLTRQAGGQLALDRAAPGGRVVVTLPEAPAGR</sequence>
<dbReference type="InterPro" id="IPR003594">
    <property type="entry name" value="HATPase_dom"/>
</dbReference>
<dbReference type="PANTHER" id="PTHR41523">
    <property type="entry name" value="TWO-COMPONENT SYSTEM SENSOR PROTEIN"/>
    <property type="match status" value="1"/>
</dbReference>
<comment type="catalytic activity">
    <reaction evidence="1">
        <text>ATP + protein L-histidine = ADP + protein N-phospho-L-histidine.</text>
        <dbReference type="EC" id="2.7.13.3"/>
    </reaction>
</comment>
<dbReference type="InterPro" id="IPR013655">
    <property type="entry name" value="PAS_fold_3"/>
</dbReference>
<evidence type="ECO:0000313" key="12">
    <source>
        <dbReference type="EMBL" id="MBK1659127.1"/>
    </source>
</evidence>
<protein>
    <recommendedName>
        <fullName evidence="2">histidine kinase</fullName>
        <ecNumber evidence="2">2.7.13.3</ecNumber>
    </recommendedName>
</protein>
<keyword evidence="9" id="KW-1133">Transmembrane helix</keyword>
<evidence type="ECO:0000256" key="9">
    <source>
        <dbReference type="SAM" id="Phobius"/>
    </source>
</evidence>
<dbReference type="Gene3D" id="2.10.70.100">
    <property type="match status" value="1"/>
</dbReference>
<evidence type="ECO:0000259" key="10">
    <source>
        <dbReference type="PROSITE" id="PS50109"/>
    </source>
</evidence>
<dbReference type="Pfam" id="PF07568">
    <property type="entry name" value="HisKA_2"/>
    <property type="match status" value="1"/>
</dbReference>
<dbReference type="Proteomes" id="UP000697995">
    <property type="component" value="Unassembled WGS sequence"/>
</dbReference>
<dbReference type="Gene3D" id="3.30.565.10">
    <property type="entry name" value="Histidine kinase-like ATPase, C-terminal domain"/>
    <property type="match status" value="1"/>
</dbReference>
<evidence type="ECO:0000256" key="5">
    <source>
        <dbReference type="ARBA" id="ARBA00022741"/>
    </source>
</evidence>
<dbReference type="PROSITE" id="PS50109">
    <property type="entry name" value="HIS_KIN"/>
    <property type="match status" value="1"/>
</dbReference>
<evidence type="ECO:0000256" key="3">
    <source>
        <dbReference type="ARBA" id="ARBA00022553"/>
    </source>
</evidence>
<keyword evidence="7" id="KW-0067">ATP-binding</keyword>
<dbReference type="PANTHER" id="PTHR41523:SF8">
    <property type="entry name" value="ETHYLENE RESPONSE SENSOR PROTEIN"/>
    <property type="match status" value="1"/>
</dbReference>
<dbReference type="Pfam" id="PF02518">
    <property type="entry name" value="HATPase_c"/>
    <property type="match status" value="1"/>
</dbReference>
<evidence type="ECO:0000256" key="8">
    <source>
        <dbReference type="ARBA" id="ARBA00023026"/>
    </source>
</evidence>
<keyword evidence="4" id="KW-0808">Transferase</keyword>
<feature type="transmembrane region" description="Helical" evidence="9">
    <location>
        <begin position="304"/>
        <end position="323"/>
    </location>
</feature>
<keyword evidence="3" id="KW-0597">Phosphoprotein</keyword>
<evidence type="ECO:0000256" key="7">
    <source>
        <dbReference type="ARBA" id="ARBA00022840"/>
    </source>
</evidence>
<dbReference type="CDD" id="cd00130">
    <property type="entry name" value="PAS"/>
    <property type="match status" value="1"/>
</dbReference>
<evidence type="ECO:0000256" key="1">
    <source>
        <dbReference type="ARBA" id="ARBA00000085"/>
    </source>
</evidence>
<dbReference type="Pfam" id="PF08447">
    <property type="entry name" value="PAS_3"/>
    <property type="match status" value="1"/>
</dbReference>
<dbReference type="InterPro" id="IPR001610">
    <property type="entry name" value="PAC"/>
</dbReference>
<keyword evidence="9" id="KW-0472">Membrane</keyword>
<evidence type="ECO:0000259" key="11">
    <source>
        <dbReference type="PROSITE" id="PS50113"/>
    </source>
</evidence>
<dbReference type="Gene3D" id="3.30.450.20">
    <property type="entry name" value="PAS domain"/>
    <property type="match status" value="2"/>
</dbReference>
<comment type="caution">
    <text evidence="12">The sequence shown here is derived from an EMBL/GenBank/DDBJ whole genome shotgun (WGS) entry which is preliminary data.</text>
</comment>
<dbReference type="InterPro" id="IPR011495">
    <property type="entry name" value="Sig_transdc_His_kin_sub2_dim/P"/>
</dbReference>
<keyword evidence="13" id="KW-1185">Reference proteome</keyword>
<dbReference type="InterPro" id="IPR035965">
    <property type="entry name" value="PAS-like_dom_sf"/>
</dbReference>
<dbReference type="NCBIfam" id="TIGR00229">
    <property type="entry name" value="sensory_box"/>
    <property type="match status" value="1"/>
</dbReference>
<feature type="transmembrane region" description="Helical" evidence="9">
    <location>
        <begin position="21"/>
        <end position="43"/>
    </location>
</feature>
<evidence type="ECO:0000313" key="13">
    <source>
        <dbReference type="Proteomes" id="UP000697995"/>
    </source>
</evidence>
<keyword evidence="8" id="KW-0843">Virulence</keyword>